<protein>
    <submittedName>
        <fullName evidence="1">Uncharacterized protein</fullName>
    </submittedName>
</protein>
<reference evidence="1" key="1">
    <citation type="submission" date="2020-10" db="EMBL/GenBank/DDBJ databases">
        <authorList>
            <person name="Gilroy R."/>
        </authorList>
    </citation>
    <scope>NUCLEOTIDE SEQUENCE</scope>
    <source>
        <strain evidence="1">ChiSjej6B24-2974</strain>
    </source>
</reference>
<evidence type="ECO:0000313" key="2">
    <source>
        <dbReference type="Proteomes" id="UP000824260"/>
    </source>
</evidence>
<sequence>MSMMECAMCHRVADARSLRGCPVCGAMLCDDCAEREQGLCPDCAAAGRNE</sequence>
<dbReference type="AlphaFoldDB" id="A0A9D1CWW8"/>
<dbReference type="EMBL" id="DVFZ01000061">
    <property type="protein sequence ID" value="HIQ82699.1"/>
    <property type="molecule type" value="Genomic_DNA"/>
</dbReference>
<reference evidence="1" key="2">
    <citation type="journal article" date="2021" name="PeerJ">
        <title>Extensive microbial diversity within the chicken gut microbiome revealed by metagenomics and culture.</title>
        <authorList>
            <person name="Gilroy R."/>
            <person name="Ravi A."/>
            <person name="Getino M."/>
            <person name="Pursley I."/>
            <person name="Horton D.L."/>
            <person name="Alikhan N.F."/>
            <person name="Baker D."/>
            <person name="Gharbi K."/>
            <person name="Hall N."/>
            <person name="Watson M."/>
            <person name="Adriaenssens E.M."/>
            <person name="Foster-Nyarko E."/>
            <person name="Jarju S."/>
            <person name="Secka A."/>
            <person name="Antonio M."/>
            <person name="Oren A."/>
            <person name="Chaudhuri R.R."/>
            <person name="La Ragione R."/>
            <person name="Hildebrand F."/>
            <person name="Pallen M.J."/>
        </authorList>
    </citation>
    <scope>NUCLEOTIDE SEQUENCE</scope>
    <source>
        <strain evidence="1">ChiSjej6B24-2974</strain>
    </source>
</reference>
<organism evidence="1 2">
    <name type="scientific">Candidatus Pullichristensenella stercorigallinarum</name>
    <dbReference type="NCBI Taxonomy" id="2840909"/>
    <lineage>
        <taxon>Bacteria</taxon>
        <taxon>Bacillati</taxon>
        <taxon>Bacillota</taxon>
        <taxon>Clostridia</taxon>
        <taxon>Candidatus Pullichristensenella</taxon>
    </lineage>
</organism>
<gene>
    <name evidence="1" type="ORF">IAA52_06300</name>
</gene>
<proteinExistence type="predicted"/>
<accession>A0A9D1CWW8</accession>
<name>A0A9D1CWW8_9FIRM</name>
<dbReference type="Proteomes" id="UP000824260">
    <property type="component" value="Unassembled WGS sequence"/>
</dbReference>
<evidence type="ECO:0000313" key="1">
    <source>
        <dbReference type="EMBL" id="HIQ82699.1"/>
    </source>
</evidence>
<comment type="caution">
    <text evidence="1">The sequence shown here is derived from an EMBL/GenBank/DDBJ whole genome shotgun (WGS) entry which is preliminary data.</text>
</comment>